<comment type="caution">
    <text evidence="1">The sequence shown here is derived from an EMBL/GenBank/DDBJ whole genome shotgun (WGS) entry which is preliminary data.</text>
</comment>
<keyword evidence="2" id="KW-1185">Reference proteome</keyword>
<sequence length="447" mass="47736">MGFVWPFTLNTLSKVDAYQVPLSHALGKEPKPFRWQRLKFRWPFTLDAFFLVEAYRLPISPGSKIGSLKPATSREERPGLDSSGGYGDNGSGQEQPSHGLISSMSGALSPRGTDPLPDPSGGSRHSGSGQEPRSHDSTSSISETPTPTRIDHPPGPTELPTPDPTRQPETSPIQQDTGIEQPSDLGSIPQRSSEKKREPGRRAANGHRGRIIPTVIRKWLRRAITLQPGLPLLEQPTIHNVSGIVSDLTWLLAMLLVSGVLASTLGVLSVQALEGMPANAEIMKISSEAGAISAVLTFSWPLANSIMSTLPGIKAHTTRSWLSLLGYAILVSYARALAVTYYAAVRVSNPDPRTLVVAAAVTALPLSIECIVSIYIMIVRPSPGIALILPVSLVSAFDILAVSVFALVARGLGNEVFSPGPGAGAGAVYGLFNSLWIILLSFFRPLV</sequence>
<dbReference type="Proteomes" id="UP001143856">
    <property type="component" value="Unassembled WGS sequence"/>
</dbReference>
<accession>A0ACC1PKC7</accession>
<dbReference type="EMBL" id="JAPDGR010000209">
    <property type="protein sequence ID" value="KAJ2993589.1"/>
    <property type="molecule type" value="Genomic_DNA"/>
</dbReference>
<reference evidence="1" key="1">
    <citation type="submission" date="2022-10" db="EMBL/GenBank/DDBJ databases">
        <title>Genome Sequence of Xylaria curta.</title>
        <authorList>
            <person name="Buettner E."/>
        </authorList>
    </citation>
    <scope>NUCLEOTIDE SEQUENCE</scope>
    <source>
        <strain evidence="1">Babe10</strain>
    </source>
</reference>
<gene>
    <name evidence="1" type="ORF">NUW58_g1793</name>
</gene>
<organism evidence="1 2">
    <name type="scientific">Xylaria curta</name>
    <dbReference type="NCBI Taxonomy" id="42375"/>
    <lineage>
        <taxon>Eukaryota</taxon>
        <taxon>Fungi</taxon>
        <taxon>Dikarya</taxon>
        <taxon>Ascomycota</taxon>
        <taxon>Pezizomycotina</taxon>
        <taxon>Sordariomycetes</taxon>
        <taxon>Xylariomycetidae</taxon>
        <taxon>Xylariales</taxon>
        <taxon>Xylariaceae</taxon>
        <taxon>Xylaria</taxon>
    </lineage>
</organism>
<evidence type="ECO:0000313" key="1">
    <source>
        <dbReference type="EMBL" id="KAJ2993589.1"/>
    </source>
</evidence>
<proteinExistence type="predicted"/>
<name>A0ACC1PKC7_9PEZI</name>
<evidence type="ECO:0000313" key="2">
    <source>
        <dbReference type="Proteomes" id="UP001143856"/>
    </source>
</evidence>
<protein>
    <submittedName>
        <fullName evidence="1">Uncharacterized protein</fullName>
    </submittedName>
</protein>